<dbReference type="Pfam" id="PF00023">
    <property type="entry name" value="Ank"/>
    <property type="match status" value="1"/>
</dbReference>
<comment type="caution">
    <text evidence="6">The sequence shown here is derived from an EMBL/GenBank/DDBJ whole genome shotgun (WGS) entry which is preliminary data.</text>
</comment>
<feature type="repeat" description="ANK" evidence="3">
    <location>
        <begin position="243"/>
        <end position="268"/>
    </location>
</feature>
<keyword evidence="5" id="KW-0812">Transmembrane</keyword>
<reference evidence="7" key="1">
    <citation type="journal article" date="2015" name="PLoS Genet.">
        <title>Genome Sequence and Transcriptome Analyses of Chrysochromulina tobin: Metabolic Tools for Enhanced Algal Fitness in the Prominent Order Prymnesiales (Haptophyceae).</title>
        <authorList>
            <person name="Hovde B.T."/>
            <person name="Deodato C.R."/>
            <person name="Hunsperger H.M."/>
            <person name="Ryken S.A."/>
            <person name="Yost W."/>
            <person name="Jha R.K."/>
            <person name="Patterson J."/>
            <person name="Monnat R.J. Jr."/>
            <person name="Barlow S.B."/>
            <person name="Starkenburg S.R."/>
            <person name="Cattolico R.A."/>
        </authorList>
    </citation>
    <scope>NUCLEOTIDE SEQUENCE</scope>
    <source>
        <strain evidence="7">CCMP291</strain>
    </source>
</reference>
<evidence type="ECO:0000256" key="2">
    <source>
        <dbReference type="ARBA" id="ARBA00023043"/>
    </source>
</evidence>
<dbReference type="Gene3D" id="1.25.40.20">
    <property type="entry name" value="Ankyrin repeat-containing domain"/>
    <property type="match status" value="2"/>
</dbReference>
<feature type="repeat" description="ANK" evidence="3">
    <location>
        <begin position="153"/>
        <end position="185"/>
    </location>
</feature>
<feature type="compositionally biased region" description="Low complexity" evidence="4">
    <location>
        <begin position="131"/>
        <end position="140"/>
    </location>
</feature>
<feature type="region of interest" description="Disordered" evidence="4">
    <location>
        <begin position="1064"/>
        <end position="1085"/>
    </location>
</feature>
<dbReference type="GO" id="GO:0000976">
    <property type="term" value="F:transcription cis-regulatory region binding"/>
    <property type="evidence" value="ECO:0007669"/>
    <property type="project" value="TreeGrafter"/>
</dbReference>
<dbReference type="InterPro" id="IPR002110">
    <property type="entry name" value="Ankyrin_rpt"/>
</dbReference>
<feature type="compositionally biased region" description="Basic and acidic residues" evidence="4">
    <location>
        <begin position="488"/>
        <end position="504"/>
    </location>
</feature>
<feature type="compositionally biased region" description="Basic and acidic residues" evidence="4">
    <location>
        <begin position="648"/>
        <end position="714"/>
    </location>
</feature>
<dbReference type="PANTHER" id="PTHR24193">
    <property type="entry name" value="ANKYRIN REPEAT PROTEIN"/>
    <property type="match status" value="1"/>
</dbReference>
<dbReference type="PROSITE" id="PS50088">
    <property type="entry name" value="ANK_REPEAT"/>
    <property type="match status" value="2"/>
</dbReference>
<proteinExistence type="predicted"/>
<keyword evidence="5" id="KW-0472">Membrane</keyword>
<protein>
    <submittedName>
        <fullName evidence="6">Uncharacterized protein</fullName>
    </submittedName>
</protein>
<feature type="region of interest" description="Disordered" evidence="4">
    <location>
        <begin position="483"/>
        <end position="532"/>
    </location>
</feature>
<evidence type="ECO:0000256" key="4">
    <source>
        <dbReference type="SAM" id="MobiDB-lite"/>
    </source>
</evidence>
<feature type="region of interest" description="Disordered" evidence="4">
    <location>
        <begin position="114"/>
        <end position="140"/>
    </location>
</feature>
<evidence type="ECO:0000256" key="5">
    <source>
        <dbReference type="SAM" id="Phobius"/>
    </source>
</evidence>
<dbReference type="InterPro" id="IPR036770">
    <property type="entry name" value="Ankyrin_rpt-contain_sf"/>
</dbReference>
<evidence type="ECO:0000313" key="7">
    <source>
        <dbReference type="Proteomes" id="UP000037460"/>
    </source>
</evidence>
<feature type="non-terminal residue" evidence="6">
    <location>
        <position position="1085"/>
    </location>
</feature>
<dbReference type="InterPro" id="IPR050663">
    <property type="entry name" value="Ankyrin-SOCS_Box"/>
</dbReference>
<keyword evidence="7" id="KW-1185">Reference proteome</keyword>
<feature type="compositionally biased region" description="Low complexity" evidence="4">
    <location>
        <begin position="635"/>
        <end position="647"/>
    </location>
</feature>
<evidence type="ECO:0000256" key="3">
    <source>
        <dbReference type="PROSITE-ProRule" id="PRU00023"/>
    </source>
</evidence>
<dbReference type="Proteomes" id="UP000037460">
    <property type="component" value="Unassembled WGS sequence"/>
</dbReference>
<sequence>MPDLELLEERLLSSVARRMGAAVRAIPSTGPRIGPCGIAARAPGGMSLIVSCWEFMLNGWTDGCMRFMPREWVEAQGFVWADAILATALLALAALSYVMLAHMLRSWGDAQQNASTTGARASPTDGGHEPASAAGSGRSASCAEYGPVEGEIEGMTALMRASSQGDEACALELIAAGAQIDARDSQEGFTALLMASAMVGAAEAAQAPCGLTLCAAHDAFAGHVGVVHHLVTASADVDAENNDGATALMLATYAQKEHVVRSLLAHGARQGLAAALAFAEQAGPEALTCVLRDASPASRSSLGWMSTSALGWLGWSGAAPAACDQPGLGPPAVTNENPLDLGFVPLALGLMVVGCMLLLFQLDVDNDGPGALTNDGGVHERERIRGLGADALDAPLAGHRGRRETTDLSQLRARERRSLSSRLGEAYQRWNETEGQREAKLHQQRKRVAKQAKLQEEASAVAKALVEALKLAEQAVVVMERQTSMGAENERPAGDEENGKRADPEGSGVGGALGVPGTAATPSALTNPNPRPDVKAYLERAKVLIEQARGLEAHASQLPSLVSSASDKLEHLSAREAERDRLEMDERARRKAEAQAAKAEELRMRKAEAVEKKKVGRERLRKIEAEEKARADAEAQIAREAAQAAAKEAAELRAKREAEEEASRKVAEKAKREADDKARAAKEARDAEQARRNAELEAKQAAERAKEEEEREVRRKAAAERLAVREAAEKARRLEEATAAARAKIRREADAKAREEAIKEKLRQAKEAKEARDAAILKEQATLPATFNGLPPILRGIAEANRQVETHAPAPHKGGVMAGAPSPADLLMVAAACRGLAAVSSADVLAALGLGSGGAALPVISGGEVAAGHVTPEGRYIAAISGGEVAAGGGGLERRRGSRDEFERDLERDCFGGCFGPGLLSGGAGSGSESVRNGLEGMGEGLDDLGDGLHNLGGNLNGLLSDSFGDGLGGLGDSLGGTGFGTERSPTVRVAEVEAERLRIRTSGGHLGEHGVELHRLHGLHDDITSQLERLVAADLDAADAPLQMSSRLPSPLDRIGAMHGIPAPSALPMPSSLPLQLPSPVMPA</sequence>
<dbReference type="PANTHER" id="PTHR24193:SF121">
    <property type="entry name" value="ADA2A-CONTAINING COMPLEX COMPONENT 3, ISOFORM D"/>
    <property type="match status" value="1"/>
</dbReference>
<dbReference type="SUPFAM" id="SSF48403">
    <property type="entry name" value="Ankyrin repeat"/>
    <property type="match status" value="1"/>
</dbReference>
<accession>A0A0M0J558</accession>
<dbReference type="PROSITE" id="PS50297">
    <property type="entry name" value="ANK_REP_REGION"/>
    <property type="match status" value="2"/>
</dbReference>
<feature type="transmembrane region" description="Helical" evidence="5">
    <location>
        <begin position="78"/>
        <end position="100"/>
    </location>
</feature>
<dbReference type="GO" id="GO:0045944">
    <property type="term" value="P:positive regulation of transcription by RNA polymerase II"/>
    <property type="evidence" value="ECO:0007669"/>
    <property type="project" value="TreeGrafter"/>
</dbReference>
<gene>
    <name evidence="6" type="ORF">Ctob_005980</name>
</gene>
<feature type="region of interest" description="Disordered" evidence="4">
    <location>
        <begin position="635"/>
        <end position="714"/>
    </location>
</feature>
<dbReference type="SMART" id="SM00248">
    <property type="entry name" value="ANK"/>
    <property type="match status" value="3"/>
</dbReference>
<organism evidence="6 7">
    <name type="scientific">Chrysochromulina tobinii</name>
    <dbReference type="NCBI Taxonomy" id="1460289"/>
    <lineage>
        <taxon>Eukaryota</taxon>
        <taxon>Haptista</taxon>
        <taxon>Haptophyta</taxon>
        <taxon>Prymnesiophyceae</taxon>
        <taxon>Prymnesiales</taxon>
        <taxon>Chrysochromulinaceae</taxon>
        <taxon>Chrysochromulina</taxon>
    </lineage>
</organism>
<keyword evidence="2 3" id="KW-0040">ANK repeat</keyword>
<dbReference type="EMBL" id="JWZX01003348">
    <property type="protein sequence ID" value="KOO21615.1"/>
    <property type="molecule type" value="Genomic_DNA"/>
</dbReference>
<name>A0A0M0J558_9EUKA</name>
<dbReference type="GO" id="GO:0005634">
    <property type="term" value="C:nucleus"/>
    <property type="evidence" value="ECO:0007669"/>
    <property type="project" value="TreeGrafter"/>
</dbReference>
<evidence type="ECO:0000256" key="1">
    <source>
        <dbReference type="ARBA" id="ARBA00022737"/>
    </source>
</evidence>
<keyword evidence="1" id="KW-0677">Repeat</keyword>
<keyword evidence="5" id="KW-1133">Transmembrane helix</keyword>
<evidence type="ECO:0000313" key="6">
    <source>
        <dbReference type="EMBL" id="KOO21615.1"/>
    </source>
</evidence>
<dbReference type="AlphaFoldDB" id="A0A0M0J558"/>